<dbReference type="InterPro" id="IPR023813">
    <property type="entry name" value="HsmA-like"/>
</dbReference>
<evidence type="ECO:0000313" key="3">
    <source>
        <dbReference type="Proteomes" id="UP000070646"/>
    </source>
</evidence>
<dbReference type="AlphaFoldDB" id="A0A133NCB1"/>
<reference evidence="2 3" key="1">
    <citation type="submission" date="2016-01" db="EMBL/GenBank/DDBJ databases">
        <authorList>
            <person name="Oliw E.H."/>
        </authorList>
    </citation>
    <scope>NUCLEOTIDE SEQUENCE [LARGE SCALE GENOMIC DNA]</scope>
    <source>
        <strain evidence="2 3">MJR7757A</strain>
    </source>
</reference>
<evidence type="ECO:0000313" key="2">
    <source>
        <dbReference type="EMBL" id="KXA13917.1"/>
    </source>
</evidence>
<accession>A0A133NCB1</accession>
<keyword evidence="1" id="KW-0472">Membrane</keyword>
<keyword evidence="1" id="KW-1133">Transmembrane helix</keyword>
<dbReference type="NCBIfam" id="TIGR03987">
    <property type="entry name" value="HsmA family protein"/>
    <property type="match status" value="1"/>
</dbReference>
<proteinExistence type="predicted"/>
<keyword evidence="1" id="KW-0812">Transmembrane</keyword>
<feature type="transmembrane region" description="Helical" evidence="1">
    <location>
        <begin position="84"/>
        <end position="107"/>
    </location>
</feature>
<name>A0A133NCB1_CLOPF</name>
<sequence length="141" mass="16178">MQWYYNMNMVQIKKEMKVMSKELIIAIIFMNLALLFYSIGVWSEKIQKTLKPWHLAFFYLGLICDTTGTGAMEKIAGGINFSFHTITGGAALILMLVHAIWATVVLVKKDQNMIAKFHKFSIIVWVIWLIPFFTGAAMHML</sequence>
<dbReference type="EMBL" id="LRPU01000024">
    <property type="protein sequence ID" value="KXA13917.1"/>
    <property type="molecule type" value="Genomic_DNA"/>
</dbReference>
<evidence type="ECO:0000256" key="1">
    <source>
        <dbReference type="SAM" id="Phobius"/>
    </source>
</evidence>
<evidence type="ECO:0008006" key="4">
    <source>
        <dbReference type="Google" id="ProtNLM"/>
    </source>
</evidence>
<comment type="caution">
    <text evidence="2">The sequence shown here is derived from an EMBL/GenBank/DDBJ whole genome shotgun (WGS) entry which is preliminary data.</text>
</comment>
<protein>
    <recommendedName>
        <fullName evidence="4">TIGR03987 family protein</fullName>
    </recommendedName>
</protein>
<gene>
    <name evidence="2" type="ORF">HMPREF3222_00611</name>
</gene>
<feature type="transmembrane region" description="Helical" evidence="1">
    <location>
        <begin position="119"/>
        <end position="140"/>
    </location>
</feature>
<dbReference type="PATRIC" id="fig|1502.174.peg.613"/>
<feature type="transmembrane region" description="Helical" evidence="1">
    <location>
        <begin position="23"/>
        <end position="43"/>
    </location>
</feature>
<organism evidence="2 3">
    <name type="scientific">Clostridium perfringens</name>
    <dbReference type="NCBI Taxonomy" id="1502"/>
    <lineage>
        <taxon>Bacteria</taxon>
        <taxon>Bacillati</taxon>
        <taxon>Bacillota</taxon>
        <taxon>Clostridia</taxon>
        <taxon>Eubacteriales</taxon>
        <taxon>Clostridiaceae</taxon>
        <taxon>Clostridium</taxon>
    </lineage>
</organism>
<dbReference type="Proteomes" id="UP000070646">
    <property type="component" value="Unassembled WGS sequence"/>
</dbReference>